<feature type="transmembrane region" description="Helical" evidence="1">
    <location>
        <begin position="70"/>
        <end position="96"/>
    </location>
</feature>
<proteinExistence type="predicted"/>
<name>A0A2M7DN86_9BACT</name>
<evidence type="ECO:0000313" key="3">
    <source>
        <dbReference type="Proteomes" id="UP000228896"/>
    </source>
</evidence>
<dbReference type="EMBL" id="PETS01000072">
    <property type="protein sequence ID" value="PIV51231.1"/>
    <property type="molecule type" value="Genomic_DNA"/>
</dbReference>
<comment type="caution">
    <text evidence="2">The sequence shown here is derived from an EMBL/GenBank/DDBJ whole genome shotgun (WGS) entry which is preliminary data.</text>
</comment>
<dbReference type="Proteomes" id="UP000228896">
    <property type="component" value="Unassembled WGS sequence"/>
</dbReference>
<reference evidence="3" key="1">
    <citation type="submission" date="2017-09" db="EMBL/GenBank/DDBJ databases">
        <title>Depth-based differentiation of microbial function through sediment-hosted aquifers and enrichment of novel symbionts in the deep terrestrial subsurface.</title>
        <authorList>
            <person name="Probst A.J."/>
            <person name="Ladd B."/>
            <person name="Jarett J.K."/>
            <person name="Geller-Mcgrath D.E."/>
            <person name="Sieber C.M.K."/>
            <person name="Emerson J.B."/>
            <person name="Anantharaman K."/>
            <person name="Thomas B.C."/>
            <person name="Malmstrom R."/>
            <person name="Stieglmeier M."/>
            <person name="Klingl A."/>
            <person name="Woyke T."/>
            <person name="Ryan C.M."/>
            <person name="Banfield J.F."/>
        </authorList>
    </citation>
    <scope>NUCLEOTIDE SEQUENCE [LARGE SCALE GENOMIC DNA]</scope>
</reference>
<evidence type="ECO:0000256" key="1">
    <source>
        <dbReference type="SAM" id="Phobius"/>
    </source>
</evidence>
<sequence length="112" mass="12465">MNWIIKNKKGLILGFVFGAFIAPFLAVFGLVISFFELLRPLLIGPMDFVGNLIPNIQTAPNTYYAPIYKWILTLGTNGVCYALVGGIIQSFIGGIIQSFIRSRKEQNKLPKN</sequence>
<dbReference type="AlphaFoldDB" id="A0A2M7DN86"/>
<evidence type="ECO:0000313" key="2">
    <source>
        <dbReference type="EMBL" id="PIV51231.1"/>
    </source>
</evidence>
<accession>A0A2M7DN86</accession>
<feature type="transmembrane region" description="Helical" evidence="1">
    <location>
        <begin position="12"/>
        <end position="35"/>
    </location>
</feature>
<gene>
    <name evidence="2" type="ORF">COS18_03070</name>
</gene>
<keyword evidence="1" id="KW-0812">Transmembrane</keyword>
<organism evidence="2 3">
    <name type="scientific">Candidatus Falkowbacteria bacterium CG02_land_8_20_14_3_00_36_14</name>
    <dbReference type="NCBI Taxonomy" id="1974560"/>
    <lineage>
        <taxon>Bacteria</taxon>
        <taxon>Candidatus Falkowiibacteriota</taxon>
    </lineage>
</organism>
<keyword evidence="1" id="KW-0472">Membrane</keyword>
<protein>
    <submittedName>
        <fullName evidence="2">Uncharacterized protein</fullName>
    </submittedName>
</protein>
<keyword evidence="1" id="KW-1133">Transmembrane helix</keyword>